<dbReference type="PATRIC" id="fig|1398.22.peg.1453"/>
<evidence type="ECO:0000256" key="3">
    <source>
        <dbReference type="ARBA" id="ARBA00023143"/>
    </source>
</evidence>
<feature type="domain" description="Flagellin C-terminal" evidence="6">
    <location>
        <begin position="520"/>
        <end position="604"/>
    </location>
</feature>
<evidence type="ECO:0000259" key="5">
    <source>
        <dbReference type="Pfam" id="PF00669"/>
    </source>
</evidence>
<evidence type="ECO:0000256" key="1">
    <source>
        <dbReference type="ARBA" id="ARBA00005709"/>
    </source>
</evidence>
<keyword evidence="7" id="KW-0282">Flagellum</keyword>
<feature type="domain" description="Flagellin N-terminal" evidence="5">
    <location>
        <begin position="3"/>
        <end position="139"/>
    </location>
</feature>
<dbReference type="Pfam" id="PF00700">
    <property type="entry name" value="Flagellin_C"/>
    <property type="match status" value="1"/>
</dbReference>
<name>A0A133KTF1_HEYCO</name>
<evidence type="ECO:0000256" key="2">
    <source>
        <dbReference type="ARBA" id="ARBA00020110"/>
    </source>
</evidence>
<accession>A0A133KTF1</accession>
<comment type="caution">
    <text evidence="7">The sequence shown here is derived from an EMBL/GenBank/DDBJ whole genome shotgun (WGS) entry which is preliminary data.</text>
</comment>
<dbReference type="GO" id="GO:0005576">
    <property type="term" value="C:extracellular region"/>
    <property type="evidence" value="ECO:0007669"/>
    <property type="project" value="UniProtKB-SubCell"/>
</dbReference>
<dbReference type="InterPro" id="IPR001492">
    <property type="entry name" value="Flagellin"/>
</dbReference>
<dbReference type="Gene3D" id="6.10.10.10">
    <property type="entry name" value="Flagellar export chaperone, C-terminal domain"/>
    <property type="match status" value="1"/>
</dbReference>
<dbReference type="PANTHER" id="PTHR42792:SF2">
    <property type="entry name" value="FLAGELLIN"/>
    <property type="match status" value="1"/>
</dbReference>
<protein>
    <recommendedName>
        <fullName evidence="2 4">Flagellin</fullName>
    </recommendedName>
</protein>
<dbReference type="RefSeq" id="WP_061086689.1">
    <property type="nucleotide sequence ID" value="NZ_KQ955825.1"/>
</dbReference>
<dbReference type="AlphaFoldDB" id="A0A133KTF1"/>
<keyword evidence="7" id="KW-0966">Cell projection</keyword>
<dbReference type="GO" id="GO:0009288">
    <property type="term" value="C:bacterial-type flagellum"/>
    <property type="evidence" value="ECO:0007669"/>
    <property type="project" value="UniProtKB-SubCell"/>
</dbReference>
<comment type="function">
    <text evidence="4">Flagellin is the subunit protein which polymerizes to form the filaments of bacterial flagella.</text>
</comment>
<proteinExistence type="inferred from homology"/>
<dbReference type="Pfam" id="PF00669">
    <property type="entry name" value="Flagellin_N"/>
    <property type="match status" value="1"/>
</dbReference>
<organism evidence="7 8">
    <name type="scientific">Heyndrickxia coagulans</name>
    <name type="common">Weizmannia coagulans</name>
    <dbReference type="NCBI Taxonomy" id="1398"/>
    <lineage>
        <taxon>Bacteria</taxon>
        <taxon>Bacillati</taxon>
        <taxon>Bacillota</taxon>
        <taxon>Bacilli</taxon>
        <taxon>Bacillales</taxon>
        <taxon>Bacillaceae</taxon>
        <taxon>Heyndrickxia</taxon>
    </lineage>
</organism>
<evidence type="ECO:0000256" key="4">
    <source>
        <dbReference type="RuleBase" id="RU362073"/>
    </source>
</evidence>
<evidence type="ECO:0000313" key="8">
    <source>
        <dbReference type="Proteomes" id="UP000070376"/>
    </source>
</evidence>
<dbReference type="InterPro" id="IPR001029">
    <property type="entry name" value="Flagellin_N"/>
</dbReference>
<comment type="similarity">
    <text evidence="1 4">Belongs to the bacterial flagellin family.</text>
</comment>
<dbReference type="Proteomes" id="UP000070376">
    <property type="component" value="Unassembled WGS sequence"/>
</dbReference>
<dbReference type="SUPFAM" id="SSF64518">
    <property type="entry name" value="Phase 1 flagellin"/>
    <property type="match status" value="1"/>
</dbReference>
<evidence type="ECO:0000313" key="7">
    <source>
        <dbReference type="EMBL" id="KWZ82959.1"/>
    </source>
</evidence>
<dbReference type="EMBL" id="LRPN01000047">
    <property type="protein sequence ID" value="KWZ82959.1"/>
    <property type="molecule type" value="Genomic_DNA"/>
</dbReference>
<dbReference type="Gene3D" id="1.20.1330.10">
    <property type="entry name" value="f41 fragment of flagellin, N-terminal domain"/>
    <property type="match status" value="2"/>
</dbReference>
<keyword evidence="4" id="KW-0964">Secreted</keyword>
<evidence type="ECO:0000259" key="6">
    <source>
        <dbReference type="Pfam" id="PF00700"/>
    </source>
</evidence>
<comment type="subcellular location">
    <subcellularLocation>
        <location evidence="4">Secreted</location>
    </subcellularLocation>
    <subcellularLocation>
        <location evidence="4">Bacterial flagellum</location>
    </subcellularLocation>
</comment>
<dbReference type="InterPro" id="IPR046358">
    <property type="entry name" value="Flagellin_C"/>
</dbReference>
<dbReference type="PRINTS" id="PR00207">
    <property type="entry name" value="FLAGELLIN"/>
</dbReference>
<gene>
    <name evidence="7" type="ORF">HMPREF3213_01444</name>
</gene>
<reference evidence="8" key="1">
    <citation type="submission" date="2016-01" db="EMBL/GenBank/DDBJ databases">
        <authorList>
            <person name="Mitreva M."/>
            <person name="Pepin K.H."/>
            <person name="Mihindukulasuriya K.A."/>
            <person name="Fulton R."/>
            <person name="Fronick C."/>
            <person name="O'Laughlin M."/>
            <person name="Miner T."/>
            <person name="Herter B."/>
            <person name="Rosa B.A."/>
            <person name="Cordes M."/>
            <person name="Tomlinson C."/>
            <person name="Wollam A."/>
            <person name="Palsikar V.B."/>
            <person name="Mardis E.R."/>
            <person name="Wilson R.K."/>
        </authorList>
    </citation>
    <scope>NUCLEOTIDE SEQUENCE [LARGE SCALE GENOMIC DNA]</scope>
    <source>
        <strain evidence="8">GED7749B</strain>
    </source>
</reference>
<sequence>MIINHNLIALQANNQHKKNIGNASKVMGKLASGLRINQAADDAAGLAISEKMRAQIRGLAQAAKNIQDGVSLIQTAESGLDSILDPPLQRMRELAVHAVNDTLTDEDRDALNQEFGQLKQSIDGVANDTHFNGIPLLNQAPQTVTHTTTSLTGVKRWDFVDPGFDFTPVNIVYNGSNQYVATGIGDGAGMLVYSSDGETWNKANTQVFASNLAYGNGVYVIAGRDMRGMRIMSSTDGINWNTVTTNSPLNMDAFEPEQNSIAFDGSKFVITGYSSTEGLWKTLTSTDGVHWNVYANPDRVGFITYADGQFAGTGYQNIFTSEDGINWTIQADLSAYTLSYGFSRCPIVYEGDKYFVYGERRGTVLIKNSDDPWEGMDWNQVDVAQDTTFTITDMAYNGSQYLALGTNGYDGKTNVYSSPDGVNWMLDKTFASTGSREQSSVIWDGHRFIASSVGGFEIGSVDTVTENQTETILGKSILNIQAGVNANEFEELDLCNVTTEALGIQDLEISSSSGAIDALSKIDEAIQTVSSHRSRMGAYQNALEHALNNVENSETNMTTSESKIRDTDIAKDMMEMTKDNILSQAAQFIVAQGNQTAEIVLQLLKQ</sequence>
<keyword evidence="7" id="KW-0969">Cilium</keyword>
<dbReference type="GO" id="GO:0005198">
    <property type="term" value="F:structural molecule activity"/>
    <property type="evidence" value="ECO:0007669"/>
    <property type="project" value="UniProtKB-UniRule"/>
</dbReference>
<dbReference type="PANTHER" id="PTHR42792">
    <property type="entry name" value="FLAGELLIN"/>
    <property type="match status" value="1"/>
</dbReference>
<keyword evidence="3 4" id="KW-0975">Bacterial flagellum</keyword>
<dbReference type="InterPro" id="IPR042187">
    <property type="entry name" value="Flagellin_C_sub2"/>
</dbReference>